<sequence length="163" mass="18009">MIIKGKTHVYGDNIDTDRIIPGKYTKTLNLQDLADHVLEDLDPEFRSRVKQGDIIVGGSNFGCGSSREQAPLALKKAGISAVVAQSFARIFFRNAINIGLPVIEVKNHSINMNDEVEADLKNGKVINLSKNEVYEGTQIPEVMVKILNEGGLVPYLKEHKTYS</sequence>
<dbReference type="EMBL" id="JACSQT010000002">
    <property type="protein sequence ID" value="MBD7936374.1"/>
    <property type="molecule type" value="Genomic_DNA"/>
</dbReference>
<keyword evidence="6" id="KW-1185">Reference proteome</keyword>
<name>A0ABR8QLS3_9BACI</name>
<dbReference type="RefSeq" id="WP_191811557.1">
    <property type="nucleotide sequence ID" value="NZ_JACSQT010000002.1"/>
</dbReference>
<dbReference type="InterPro" id="IPR000573">
    <property type="entry name" value="AconitaseA/IPMdHydase_ssu_swvl"/>
</dbReference>
<comment type="catalytic activity">
    <reaction evidence="3">
        <text>(2R,3S)-3-isopropylmalate = (2S)-2-isopropylmalate</text>
        <dbReference type="Rhea" id="RHEA:32287"/>
        <dbReference type="ChEBI" id="CHEBI:1178"/>
        <dbReference type="ChEBI" id="CHEBI:35121"/>
        <dbReference type="EC" id="4.2.1.33"/>
    </reaction>
</comment>
<keyword evidence="3" id="KW-0028">Amino-acid biosynthesis</keyword>
<proteinExistence type="inferred from homology"/>
<protein>
    <recommendedName>
        <fullName evidence="3">3-isopropylmalate dehydratase small subunit</fullName>
        <ecNumber evidence="3">4.2.1.33</ecNumber>
    </recommendedName>
    <alternativeName>
        <fullName evidence="3">Alpha-IPM isomerase</fullName>
        <shortName evidence="3">IPMI</shortName>
    </alternativeName>
    <alternativeName>
        <fullName evidence="3">Isopropylmalate isomerase</fullName>
    </alternativeName>
</protein>
<evidence type="ECO:0000259" key="4">
    <source>
        <dbReference type="Pfam" id="PF00694"/>
    </source>
</evidence>
<keyword evidence="3" id="KW-0432">Leucine biosynthesis</keyword>
<reference evidence="5 6" key="1">
    <citation type="submission" date="2020-08" db="EMBL/GenBank/DDBJ databases">
        <title>A Genomic Blueprint of the Chicken Gut Microbiome.</title>
        <authorList>
            <person name="Gilroy R."/>
            <person name="Ravi A."/>
            <person name="Getino M."/>
            <person name="Pursley I."/>
            <person name="Horton D.L."/>
            <person name="Alikhan N.-F."/>
            <person name="Baker D."/>
            <person name="Gharbi K."/>
            <person name="Hall N."/>
            <person name="Watson M."/>
            <person name="Adriaenssens E.M."/>
            <person name="Foster-Nyarko E."/>
            <person name="Jarju S."/>
            <person name="Secka A."/>
            <person name="Antonio M."/>
            <person name="Oren A."/>
            <person name="Chaudhuri R."/>
            <person name="La Ragione R.M."/>
            <person name="Hildebrand F."/>
            <person name="Pallen M.J."/>
        </authorList>
    </citation>
    <scope>NUCLEOTIDE SEQUENCE [LARGE SCALE GENOMIC DNA]</scope>
    <source>
        <strain evidence="5 6">Sa5YUA1</strain>
    </source>
</reference>
<evidence type="ECO:0000313" key="6">
    <source>
        <dbReference type="Proteomes" id="UP000657931"/>
    </source>
</evidence>
<comment type="similarity">
    <text evidence="1 3">Belongs to the LeuD family. LeuD type 2 subfamily.</text>
</comment>
<organism evidence="5 6">
    <name type="scientific">Cytobacillus stercorigallinarum</name>
    <dbReference type="NCBI Taxonomy" id="2762240"/>
    <lineage>
        <taxon>Bacteria</taxon>
        <taxon>Bacillati</taxon>
        <taxon>Bacillota</taxon>
        <taxon>Bacilli</taxon>
        <taxon>Bacillales</taxon>
        <taxon>Bacillaceae</taxon>
        <taxon>Cytobacillus</taxon>
    </lineage>
</organism>
<evidence type="ECO:0000313" key="5">
    <source>
        <dbReference type="EMBL" id="MBD7936374.1"/>
    </source>
</evidence>
<evidence type="ECO:0000256" key="1">
    <source>
        <dbReference type="ARBA" id="ARBA00009869"/>
    </source>
</evidence>
<dbReference type="SUPFAM" id="SSF52016">
    <property type="entry name" value="LeuD/IlvD-like"/>
    <property type="match status" value="1"/>
</dbReference>
<evidence type="ECO:0000256" key="3">
    <source>
        <dbReference type="HAMAP-Rule" id="MF_01032"/>
    </source>
</evidence>
<dbReference type="EC" id="4.2.1.33" evidence="3"/>
<dbReference type="Gene3D" id="3.20.19.10">
    <property type="entry name" value="Aconitase, domain 4"/>
    <property type="match status" value="1"/>
</dbReference>
<dbReference type="NCBIfam" id="TIGR02087">
    <property type="entry name" value="LEUD_arch"/>
    <property type="match status" value="1"/>
</dbReference>
<dbReference type="CDD" id="cd01577">
    <property type="entry name" value="IPMI_Swivel"/>
    <property type="match status" value="1"/>
</dbReference>
<evidence type="ECO:0000256" key="2">
    <source>
        <dbReference type="ARBA" id="ARBA00023239"/>
    </source>
</evidence>
<dbReference type="HAMAP" id="MF_01032">
    <property type="entry name" value="LeuD_type2"/>
    <property type="match status" value="1"/>
</dbReference>
<dbReference type="PANTHER" id="PTHR43345">
    <property type="entry name" value="3-ISOPROPYLMALATE DEHYDRATASE SMALL SUBUNIT 2-RELATED-RELATED"/>
    <property type="match status" value="1"/>
</dbReference>
<dbReference type="InterPro" id="IPR011827">
    <property type="entry name" value="LeuD_type2/HacB/DmdB"/>
</dbReference>
<keyword evidence="2 3" id="KW-0456">Lyase</keyword>
<dbReference type="Proteomes" id="UP000657931">
    <property type="component" value="Unassembled WGS sequence"/>
</dbReference>
<feature type="domain" description="Aconitase A/isopropylmalate dehydratase small subunit swivel" evidence="4">
    <location>
        <begin position="39"/>
        <end position="106"/>
    </location>
</feature>
<comment type="function">
    <text evidence="3">Catalyzes the isomerization between 2-isopropylmalate and 3-isopropylmalate, via the formation of 2-isopropylmaleate.</text>
</comment>
<gene>
    <name evidence="3" type="primary">leuD</name>
    <name evidence="5" type="ORF">H9655_04990</name>
</gene>
<dbReference type="PANTHER" id="PTHR43345:SF2">
    <property type="entry name" value="3-ISOPROPYLMALATE DEHYDRATASE SMALL SUBUNIT 1"/>
    <property type="match status" value="1"/>
</dbReference>
<keyword evidence="3" id="KW-0100">Branched-chain amino acid biosynthesis</keyword>
<dbReference type="InterPro" id="IPR015928">
    <property type="entry name" value="Aconitase/3IPM_dehydase_swvl"/>
</dbReference>
<dbReference type="Pfam" id="PF00694">
    <property type="entry name" value="Aconitase_C"/>
    <property type="match status" value="1"/>
</dbReference>
<comment type="pathway">
    <text evidence="3">Amino-acid biosynthesis; L-leucine biosynthesis; L-leucine from 3-methyl-2-oxobutanoate: step 2/4.</text>
</comment>
<comment type="caution">
    <text evidence="5">The sequence shown here is derived from an EMBL/GenBank/DDBJ whole genome shotgun (WGS) entry which is preliminary data.</text>
</comment>
<dbReference type="InterPro" id="IPR033940">
    <property type="entry name" value="IPMI_Swivel"/>
</dbReference>
<accession>A0ABR8QLS3</accession>
<comment type="subunit">
    <text evidence="3">Heterodimer of LeuC and LeuD.</text>
</comment>
<dbReference type="InterPro" id="IPR050075">
    <property type="entry name" value="LeuD"/>
</dbReference>